<name>A0AAU7XAI3_9HYPH</name>
<evidence type="ECO:0000313" key="2">
    <source>
        <dbReference type="EMBL" id="XBY44754.1"/>
    </source>
</evidence>
<gene>
    <name evidence="2" type="ORF">ABS361_00095</name>
</gene>
<keyword evidence="1" id="KW-0812">Transmembrane</keyword>
<reference evidence="2" key="1">
    <citation type="submission" date="2024-06" db="EMBL/GenBank/DDBJ databases">
        <title>Methylostella associata gen. nov., sp. nov., a novel Ancalomicrobiaceae-affiliated facultatively methylotrophic bacteria that feed on methanotrophs of the genus Methylococcus.</title>
        <authorList>
            <person name="Saltykova V."/>
            <person name="Danilova O.V."/>
            <person name="Oshkin I.Y."/>
            <person name="Belova S.E."/>
            <person name="Pimenov N.V."/>
            <person name="Dedysh S.N."/>
        </authorList>
    </citation>
    <scope>NUCLEOTIDE SEQUENCE</scope>
    <source>
        <strain evidence="2">S20</strain>
    </source>
</reference>
<organism evidence="2">
    <name type="scientific">Methyloraptor flagellatus</name>
    <dbReference type="NCBI Taxonomy" id="3162530"/>
    <lineage>
        <taxon>Bacteria</taxon>
        <taxon>Pseudomonadati</taxon>
        <taxon>Pseudomonadota</taxon>
        <taxon>Alphaproteobacteria</taxon>
        <taxon>Hyphomicrobiales</taxon>
        <taxon>Ancalomicrobiaceae</taxon>
        <taxon>Methyloraptor</taxon>
    </lineage>
</organism>
<evidence type="ECO:0000256" key="1">
    <source>
        <dbReference type="SAM" id="Phobius"/>
    </source>
</evidence>
<proteinExistence type="predicted"/>
<keyword evidence="1" id="KW-1133">Transmembrane helix</keyword>
<dbReference type="RefSeq" id="WP_407049844.1">
    <property type="nucleotide sequence ID" value="NZ_CP158568.1"/>
</dbReference>
<keyword evidence="1" id="KW-0472">Membrane</keyword>
<dbReference type="AlphaFoldDB" id="A0AAU7XAI3"/>
<accession>A0AAU7XAI3</accession>
<dbReference type="KEGG" id="mflg:ABS361_00095"/>
<protein>
    <submittedName>
        <fullName evidence="2">Uncharacterized protein</fullName>
    </submittedName>
</protein>
<feature type="transmembrane region" description="Helical" evidence="1">
    <location>
        <begin position="76"/>
        <end position="99"/>
    </location>
</feature>
<dbReference type="EMBL" id="CP158568">
    <property type="protein sequence ID" value="XBY44754.1"/>
    <property type="molecule type" value="Genomic_DNA"/>
</dbReference>
<sequence length="101" mass="10154">MTRAPLPLGRAWVALALLTLAGVAVVSLDRAGLVRHALVTDGLIAGFAFTKARIVCRDYLGLGSDAHGSAARRWRLGIASGVALVLGAALAAAALAGGARP</sequence>